<accession>A0ABW2Q0W2</accession>
<evidence type="ECO:0000259" key="4">
    <source>
        <dbReference type="Pfam" id="PF17853"/>
    </source>
</evidence>
<dbReference type="Pfam" id="PF13556">
    <property type="entry name" value="HTH_30"/>
    <property type="match status" value="1"/>
</dbReference>
<name>A0ABW2Q0W2_9BACL</name>
<comment type="caution">
    <text evidence="5">The sequence shown here is derived from an EMBL/GenBank/DDBJ whole genome shotgun (WGS) entry which is preliminary data.</text>
</comment>
<evidence type="ECO:0000259" key="2">
    <source>
        <dbReference type="Pfam" id="PF07905"/>
    </source>
</evidence>
<dbReference type="InterPro" id="IPR051448">
    <property type="entry name" value="CdaR-like_regulators"/>
</dbReference>
<keyword evidence="6" id="KW-1185">Reference proteome</keyword>
<dbReference type="Pfam" id="PF07905">
    <property type="entry name" value="PucR"/>
    <property type="match status" value="1"/>
</dbReference>
<gene>
    <name evidence="5" type="ORF">ACFQRG_20215</name>
</gene>
<dbReference type="InterPro" id="IPR012914">
    <property type="entry name" value="PucR_dom"/>
</dbReference>
<feature type="domain" description="Purine catabolism PurC-like" evidence="2">
    <location>
        <begin position="9"/>
        <end position="125"/>
    </location>
</feature>
<dbReference type="InterPro" id="IPR025736">
    <property type="entry name" value="PucR_C-HTH_dom"/>
</dbReference>
<evidence type="ECO:0000259" key="3">
    <source>
        <dbReference type="Pfam" id="PF13556"/>
    </source>
</evidence>
<feature type="domain" description="PucR C-terminal helix-turn-helix" evidence="3">
    <location>
        <begin position="338"/>
        <end position="394"/>
    </location>
</feature>
<evidence type="ECO:0000256" key="1">
    <source>
        <dbReference type="ARBA" id="ARBA00006754"/>
    </source>
</evidence>
<sequence length="419" mass="46765">MLFTVENALNIQSLNGCRVVAGHRGLDRNVRSVSIMDCPDTSWLKRGDLLLTTGYVFKDDSDAQIKLIKDLAERDCAGLAIKVKRFLSFVPEPMLNEANRLGLPIIEIPYELVLSDMLFVITREILNKEKLFNNQEGRKDYFSRLLGGELTNEDLILSQGKEYGLLPNCEFASLYVLVNSGEAGKSQQINDSVFRRVTSEVEAALNVKIIGEKLDDYVIILQYSKSKYIDGSLSQQAKKAAGLLVNKLTSYEPHKKIMIGIGTVQQNASGIPKSFQEAMEAIYLGGRVNSEQDSAVYEYAGLAPEALLQHLPDHILKRYLTVTVEPLRQYDKENGTELLRTLEVYLNCGGKLGEAARILFVHRNTVKFRIARIEELLDTKLDDGMAAFRLHLGLCVGRLLGTGVSSETAEPVVWDFKQG</sequence>
<dbReference type="EMBL" id="JBHTCO010000043">
    <property type="protein sequence ID" value="MFC7395237.1"/>
    <property type="molecule type" value="Genomic_DNA"/>
</dbReference>
<feature type="domain" description="CdaR GGDEF-like" evidence="4">
    <location>
        <begin position="155"/>
        <end position="282"/>
    </location>
</feature>
<evidence type="ECO:0000313" key="5">
    <source>
        <dbReference type="EMBL" id="MFC7395237.1"/>
    </source>
</evidence>
<dbReference type="Pfam" id="PF17853">
    <property type="entry name" value="GGDEF_2"/>
    <property type="match status" value="1"/>
</dbReference>
<protein>
    <submittedName>
        <fullName evidence="5">PucR family transcriptional regulator</fullName>
    </submittedName>
</protein>
<reference evidence="6" key="1">
    <citation type="journal article" date="2019" name="Int. J. Syst. Evol. Microbiol.">
        <title>The Global Catalogue of Microorganisms (GCM) 10K type strain sequencing project: providing services to taxonomists for standard genome sequencing and annotation.</title>
        <authorList>
            <consortium name="The Broad Institute Genomics Platform"/>
            <consortium name="The Broad Institute Genome Sequencing Center for Infectious Disease"/>
            <person name="Wu L."/>
            <person name="Ma J."/>
        </authorList>
    </citation>
    <scope>NUCLEOTIDE SEQUENCE [LARGE SCALE GENOMIC DNA]</scope>
    <source>
        <strain evidence="6">CGMCC 1.16305</strain>
    </source>
</reference>
<dbReference type="PANTHER" id="PTHR33744:SF1">
    <property type="entry name" value="DNA-BINDING TRANSCRIPTIONAL ACTIVATOR ADER"/>
    <property type="match status" value="1"/>
</dbReference>
<organism evidence="5 6">
    <name type="scientific">Scopulibacillus cellulosilyticus</name>
    <dbReference type="NCBI Taxonomy" id="2665665"/>
    <lineage>
        <taxon>Bacteria</taxon>
        <taxon>Bacillati</taxon>
        <taxon>Bacillota</taxon>
        <taxon>Bacilli</taxon>
        <taxon>Bacillales</taxon>
        <taxon>Sporolactobacillaceae</taxon>
        <taxon>Scopulibacillus</taxon>
    </lineage>
</organism>
<proteinExistence type="inferred from homology"/>
<comment type="similarity">
    <text evidence="1">Belongs to the CdaR family.</text>
</comment>
<dbReference type="PANTHER" id="PTHR33744">
    <property type="entry name" value="CARBOHYDRATE DIACID REGULATOR"/>
    <property type="match status" value="1"/>
</dbReference>
<dbReference type="Proteomes" id="UP001596505">
    <property type="component" value="Unassembled WGS sequence"/>
</dbReference>
<evidence type="ECO:0000313" key="6">
    <source>
        <dbReference type="Proteomes" id="UP001596505"/>
    </source>
</evidence>
<dbReference type="InterPro" id="IPR041522">
    <property type="entry name" value="CdaR_GGDEF"/>
</dbReference>
<dbReference type="RefSeq" id="WP_380969562.1">
    <property type="nucleotide sequence ID" value="NZ_JBHTCO010000043.1"/>
</dbReference>
<dbReference type="InterPro" id="IPR042070">
    <property type="entry name" value="PucR_C-HTH_sf"/>
</dbReference>
<dbReference type="Gene3D" id="1.10.10.2840">
    <property type="entry name" value="PucR C-terminal helix-turn-helix domain"/>
    <property type="match status" value="1"/>
</dbReference>